<organism evidence="15 16">
    <name type="scientific">Chaetoceros tenuissimus</name>
    <dbReference type="NCBI Taxonomy" id="426638"/>
    <lineage>
        <taxon>Eukaryota</taxon>
        <taxon>Sar</taxon>
        <taxon>Stramenopiles</taxon>
        <taxon>Ochrophyta</taxon>
        <taxon>Bacillariophyta</taxon>
        <taxon>Coscinodiscophyceae</taxon>
        <taxon>Chaetocerotophycidae</taxon>
        <taxon>Chaetocerotales</taxon>
        <taxon>Chaetocerotaceae</taxon>
        <taxon>Chaetoceros</taxon>
    </lineage>
</organism>
<dbReference type="Pfam" id="PF03309">
    <property type="entry name" value="Pan_kinase"/>
    <property type="match status" value="1"/>
</dbReference>
<dbReference type="EMBL" id="BLLK01000061">
    <property type="protein sequence ID" value="GFH58210.1"/>
    <property type="molecule type" value="Genomic_DNA"/>
</dbReference>
<feature type="domain" description="PTM/DIR17-like Tudor" evidence="14">
    <location>
        <begin position="475"/>
        <end position="520"/>
    </location>
</feature>
<dbReference type="GO" id="GO:0005737">
    <property type="term" value="C:cytoplasm"/>
    <property type="evidence" value="ECO:0007669"/>
    <property type="project" value="UniProtKB-SubCell"/>
</dbReference>
<dbReference type="AlphaFoldDB" id="A0AAD3D805"/>
<evidence type="ECO:0000256" key="8">
    <source>
        <dbReference type="ARBA" id="ARBA00022840"/>
    </source>
</evidence>
<dbReference type="Gene3D" id="3.30.420.40">
    <property type="match status" value="1"/>
</dbReference>
<evidence type="ECO:0000256" key="10">
    <source>
        <dbReference type="ARBA" id="ARBA00022993"/>
    </source>
</evidence>
<comment type="subcellular location">
    <subcellularLocation>
        <location evidence="2">Cytoplasm</location>
    </subcellularLocation>
</comment>
<dbReference type="InterPro" id="IPR043129">
    <property type="entry name" value="ATPase_NBD"/>
</dbReference>
<dbReference type="GO" id="GO:0015937">
    <property type="term" value="P:coenzyme A biosynthetic process"/>
    <property type="evidence" value="ECO:0007669"/>
    <property type="project" value="UniProtKB-KW"/>
</dbReference>
<reference evidence="15 16" key="1">
    <citation type="journal article" date="2021" name="Sci. Rep.">
        <title>The genome of the diatom Chaetoceros tenuissimus carries an ancient integrated fragment of an extant virus.</title>
        <authorList>
            <person name="Hongo Y."/>
            <person name="Kimura K."/>
            <person name="Takaki Y."/>
            <person name="Yoshida Y."/>
            <person name="Baba S."/>
            <person name="Kobayashi G."/>
            <person name="Nagasaki K."/>
            <person name="Hano T."/>
            <person name="Tomaru Y."/>
        </authorList>
    </citation>
    <scope>NUCLEOTIDE SEQUENCE [LARGE SCALE GENOMIC DNA]</scope>
    <source>
        <strain evidence="15 16">NIES-3715</strain>
    </source>
</reference>
<dbReference type="GO" id="GO:0005524">
    <property type="term" value="F:ATP binding"/>
    <property type="evidence" value="ECO:0007669"/>
    <property type="project" value="UniProtKB-KW"/>
</dbReference>
<dbReference type="InterPro" id="IPR047365">
    <property type="entry name" value="Tudor_AtPTM-like"/>
</dbReference>
<evidence type="ECO:0000256" key="2">
    <source>
        <dbReference type="ARBA" id="ARBA00004496"/>
    </source>
</evidence>
<dbReference type="Proteomes" id="UP001054902">
    <property type="component" value="Unassembled WGS sequence"/>
</dbReference>
<evidence type="ECO:0000256" key="3">
    <source>
        <dbReference type="ARBA" id="ARBA00011738"/>
    </source>
</evidence>
<evidence type="ECO:0000256" key="6">
    <source>
        <dbReference type="ARBA" id="ARBA00022741"/>
    </source>
</evidence>
<evidence type="ECO:0000256" key="9">
    <source>
        <dbReference type="ARBA" id="ARBA00022958"/>
    </source>
</evidence>
<proteinExistence type="inferred from homology"/>
<dbReference type="PANTHER" id="PTHR34265">
    <property type="entry name" value="TYPE III PANTOTHENATE KINASE"/>
    <property type="match status" value="1"/>
</dbReference>
<feature type="region of interest" description="Disordered" evidence="13">
    <location>
        <begin position="1"/>
        <end position="31"/>
    </location>
</feature>
<keyword evidence="10" id="KW-0173">Coenzyme A biosynthesis</keyword>
<dbReference type="PANTHER" id="PTHR34265:SF1">
    <property type="entry name" value="TYPE III PANTOTHENATE KINASE"/>
    <property type="match status" value="1"/>
</dbReference>
<keyword evidence="6" id="KW-0547">Nucleotide-binding</keyword>
<dbReference type="SUPFAM" id="SSF53067">
    <property type="entry name" value="Actin-like ATPase domain"/>
    <property type="match status" value="1"/>
</dbReference>
<comment type="similarity">
    <text evidence="11">Belongs to the type III pantothenate kinase family.</text>
</comment>
<dbReference type="Pfam" id="PF21743">
    <property type="entry name" value="PTM_DIR17_Tudor"/>
    <property type="match status" value="1"/>
</dbReference>
<comment type="subunit">
    <text evidence="3">Homodimer.</text>
</comment>
<comment type="caution">
    <text evidence="15">The sequence shown here is derived from an EMBL/GenBank/DDBJ whole genome shotgun (WGS) entry which is preliminary data.</text>
</comment>
<keyword evidence="9" id="KW-0630">Potassium</keyword>
<name>A0AAD3D805_9STRA</name>
<evidence type="ECO:0000256" key="4">
    <source>
        <dbReference type="ARBA" id="ARBA00022490"/>
    </source>
</evidence>
<dbReference type="InterPro" id="IPR004619">
    <property type="entry name" value="Type_III_PanK"/>
</dbReference>
<evidence type="ECO:0000256" key="11">
    <source>
        <dbReference type="ARBA" id="ARBA00038036"/>
    </source>
</evidence>
<evidence type="ECO:0000259" key="14">
    <source>
        <dbReference type="Pfam" id="PF21743"/>
    </source>
</evidence>
<protein>
    <recommendedName>
        <fullName evidence="12">Type III pantothenate kinase</fullName>
    </recommendedName>
</protein>
<accession>A0AAD3D805</accession>
<dbReference type="GO" id="GO:0004594">
    <property type="term" value="F:pantothenate kinase activity"/>
    <property type="evidence" value="ECO:0007669"/>
    <property type="project" value="InterPro"/>
</dbReference>
<gene>
    <name evidence="15" type="ORF">CTEN210_14686</name>
</gene>
<keyword evidence="5" id="KW-0808">Transferase</keyword>
<evidence type="ECO:0000313" key="15">
    <source>
        <dbReference type="EMBL" id="GFH58210.1"/>
    </source>
</evidence>
<evidence type="ECO:0000256" key="7">
    <source>
        <dbReference type="ARBA" id="ARBA00022777"/>
    </source>
</evidence>
<evidence type="ECO:0000313" key="16">
    <source>
        <dbReference type="Proteomes" id="UP001054902"/>
    </source>
</evidence>
<dbReference type="NCBIfam" id="TIGR00671">
    <property type="entry name" value="baf"/>
    <property type="match status" value="1"/>
</dbReference>
<evidence type="ECO:0000256" key="12">
    <source>
        <dbReference type="ARBA" id="ARBA00040883"/>
    </source>
</evidence>
<evidence type="ECO:0000256" key="13">
    <source>
        <dbReference type="SAM" id="MobiDB-lite"/>
    </source>
</evidence>
<feature type="compositionally biased region" description="Low complexity" evidence="13">
    <location>
        <begin position="10"/>
        <end position="24"/>
    </location>
</feature>
<keyword evidence="16" id="KW-1185">Reference proteome</keyword>
<keyword evidence="4" id="KW-0963">Cytoplasm</keyword>
<comment type="cofactor">
    <cofactor evidence="1">
        <name>K(+)</name>
        <dbReference type="ChEBI" id="CHEBI:29103"/>
    </cofactor>
</comment>
<evidence type="ECO:0000256" key="1">
    <source>
        <dbReference type="ARBA" id="ARBA00001958"/>
    </source>
</evidence>
<keyword evidence="8" id="KW-0067">ATP-binding</keyword>
<evidence type="ECO:0000256" key="5">
    <source>
        <dbReference type="ARBA" id="ARBA00022679"/>
    </source>
</evidence>
<sequence length="538" mass="60152">MTNDLHATVTSTSNESYSNFSKSSWPASGPKKNEKQVFSISIGNSTIQWALHGERHNDLNPTTFWRTPHLTMEETMGSKQEMLNCFTQCLCQSLTDWFFGLETESPSIEAMNKQNEKRGFKPTFYIISSNSEQTALVQRLMRDLPCRLIELQKSDFFTQEQGAYPNMGIDRLATLYAALKTCGAPALVFDGGTALTYAATDDNGNVLGGGITAGLQMRFDAMHTGTDALPPISVPEFVEPLVDRCIRVSKPLDTFASDTKNAMVSSNLMEVASLMRSVHKQWIDVVGGKNKRKKDSDVFVNKSRQVVICGGSTELLMKLCDEDYSGILQGKAEKINVKKLAGLAHFAVSHILEEKCLKKQKEATTTSTQNKAPVISPRKESAETIDAKRAKLEKYVGESLVKHFVDEDTGESVPYGGHVERLWIDEDGKFLFRVNYLDGDTEDVELEDVKEYIKAYKNQGPKVINPKSNPEGYIGTRVAKYFFGTDLYFGSVKKYNKDGGFWWIEYDDGDGEEFDEDELIEGMSLRDKNSSEDVLSKP</sequence>
<keyword evidence="7" id="KW-0418">Kinase</keyword>